<organism evidence="4 5">
    <name type="scientific">Devosia litorisediminis</name>
    <dbReference type="NCBI Taxonomy" id="2829817"/>
    <lineage>
        <taxon>Bacteria</taxon>
        <taxon>Pseudomonadati</taxon>
        <taxon>Pseudomonadota</taxon>
        <taxon>Alphaproteobacteria</taxon>
        <taxon>Hyphomicrobiales</taxon>
        <taxon>Devosiaceae</taxon>
        <taxon>Devosia</taxon>
    </lineage>
</organism>
<dbReference type="InterPro" id="IPR001910">
    <property type="entry name" value="Inosine/uridine_hydrolase_dom"/>
</dbReference>
<dbReference type="InterPro" id="IPR036452">
    <property type="entry name" value="Ribo_hydro-like"/>
</dbReference>
<sequence>MTDFTVFDVDYPPHARQRVIVNTDAKNECDDQFAIVQAILTPSFELHGIIPAHFGDKKSKTSLKDSHDETMLVLKLMNLEGKVRVEDGATHAMPDETTPVDSPGAQLIIEEAMKDDDRPLFIAFYGPVTDIASALLLKPEIENRNIIVIWIGGGHWPAGGREYNLSNDIPAANVLMKSKLTVWQVPRTAYRTMSVTYAEMIEKVSPCGEIGKYLVEQVIEYNMRTDPHMEYRSLGDSPCIGLILDPEAGVWDYRPAPLFDEQMKYVHTGKYRPIRVYDSVNTRFVHEDLWAKLAQFHRRGSRDHRS</sequence>
<keyword evidence="5" id="KW-1185">Reference proteome</keyword>
<dbReference type="GO" id="GO:0006152">
    <property type="term" value="P:purine nucleoside catabolic process"/>
    <property type="evidence" value="ECO:0007669"/>
    <property type="project" value="TreeGrafter"/>
</dbReference>
<dbReference type="InterPro" id="IPR023186">
    <property type="entry name" value="IUNH"/>
</dbReference>
<protein>
    <submittedName>
        <fullName evidence="4">Nucleoside hydrolase</fullName>
    </submittedName>
</protein>
<evidence type="ECO:0000313" key="4">
    <source>
        <dbReference type="EMBL" id="MBS3848082.1"/>
    </source>
</evidence>
<dbReference type="AlphaFoldDB" id="A0A942E9K7"/>
<dbReference type="RefSeq" id="WP_212657655.1">
    <property type="nucleotide sequence ID" value="NZ_JAGXTP010000001.1"/>
</dbReference>
<dbReference type="Gene3D" id="3.90.245.10">
    <property type="entry name" value="Ribonucleoside hydrolase-like"/>
    <property type="match status" value="1"/>
</dbReference>
<evidence type="ECO:0000313" key="5">
    <source>
        <dbReference type="Proteomes" id="UP000678281"/>
    </source>
</evidence>
<dbReference type="PANTHER" id="PTHR12304">
    <property type="entry name" value="INOSINE-URIDINE PREFERRING NUCLEOSIDE HYDROLASE"/>
    <property type="match status" value="1"/>
</dbReference>
<dbReference type="PANTHER" id="PTHR12304:SF4">
    <property type="entry name" value="URIDINE NUCLEOSIDASE"/>
    <property type="match status" value="1"/>
</dbReference>
<evidence type="ECO:0000256" key="1">
    <source>
        <dbReference type="ARBA" id="ARBA00022801"/>
    </source>
</evidence>
<accession>A0A942E9K7</accession>
<evidence type="ECO:0000259" key="3">
    <source>
        <dbReference type="Pfam" id="PF01156"/>
    </source>
</evidence>
<proteinExistence type="predicted"/>
<dbReference type="Pfam" id="PF01156">
    <property type="entry name" value="IU_nuc_hydro"/>
    <property type="match status" value="1"/>
</dbReference>
<dbReference type="EMBL" id="JAGXTP010000001">
    <property type="protein sequence ID" value="MBS3848082.1"/>
    <property type="molecule type" value="Genomic_DNA"/>
</dbReference>
<dbReference type="Proteomes" id="UP000678281">
    <property type="component" value="Unassembled WGS sequence"/>
</dbReference>
<reference evidence="4" key="1">
    <citation type="submission" date="2021-04" db="EMBL/GenBank/DDBJ databases">
        <title>Devosia litorisediminis sp. nov., isolated from a sand dune.</title>
        <authorList>
            <person name="Park S."/>
            <person name="Yoon J.-H."/>
        </authorList>
    </citation>
    <scope>NUCLEOTIDE SEQUENCE</scope>
    <source>
        <strain evidence="4">BSSL-BM10</strain>
    </source>
</reference>
<dbReference type="GO" id="GO:0008477">
    <property type="term" value="F:purine nucleosidase activity"/>
    <property type="evidence" value="ECO:0007669"/>
    <property type="project" value="TreeGrafter"/>
</dbReference>
<feature type="domain" description="Inosine/uridine-preferring nucleoside hydrolase" evidence="3">
    <location>
        <begin position="19"/>
        <end position="247"/>
    </location>
</feature>
<evidence type="ECO:0000256" key="2">
    <source>
        <dbReference type="ARBA" id="ARBA00023295"/>
    </source>
</evidence>
<comment type="caution">
    <text evidence="4">The sequence shown here is derived from an EMBL/GenBank/DDBJ whole genome shotgun (WGS) entry which is preliminary data.</text>
</comment>
<name>A0A942E9K7_9HYPH</name>
<dbReference type="SUPFAM" id="SSF53590">
    <property type="entry name" value="Nucleoside hydrolase"/>
    <property type="match status" value="1"/>
</dbReference>
<gene>
    <name evidence="4" type="ORF">KD146_05155</name>
</gene>
<keyword evidence="2" id="KW-0326">Glycosidase</keyword>
<dbReference type="GO" id="GO:0005829">
    <property type="term" value="C:cytosol"/>
    <property type="evidence" value="ECO:0007669"/>
    <property type="project" value="TreeGrafter"/>
</dbReference>
<keyword evidence="1 4" id="KW-0378">Hydrolase</keyword>